<proteinExistence type="inferred from homology"/>
<feature type="transmembrane region" description="Helical" evidence="8">
    <location>
        <begin position="715"/>
        <end position="738"/>
    </location>
</feature>
<keyword evidence="4 8" id="KW-0812">Transmembrane</keyword>
<dbReference type="OrthoDB" id="77405at2759"/>
<keyword evidence="5 8" id="KW-1133">Transmembrane helix</keyword>
<evidence type="ECO:0000256" key="2">
    <source>
        <dbReference type="ARBA" id="ARBA00008807"/>
    </source>
</evidence>
<feature type="transmembrane region" description="Helical" evidence="8">
    <location>
        <begin position="255"/>
        <end position="275"/>
    </location>
</feature>
<evidence type="ECO:0000256" key="5">
    <source>
        <dbReference type="ARBA" id="ARBA00022989"/>
    </source>
</evidence>
<dbReference type="PANTHER" id="PTHR31645:SF3">
    <property type="entry name" value="OLIGOPEPTIDE TRANSPORTER"/>
    <property type="match status" value="1"/>
</dbReference>
<dbReference type="Proteomes" id="UP000799291">
    <property type="component" value="Unassembled WGS sequence"/>
</dbReference>
<name>A0A6G1INA5_9PLEO</name>
<feature type="transmembrane region" description="Helical" evidence="8">
    <location>
        <begin position="111"/>
        <end position="129"/>
    </location>
</feature>
<evidence type="ECO:0000313" key="9">
    <source>
        <dbReference type="EMBL" id="KAF2679470.1"/>
    </source>
</evidence>
<feature type="transmembrane region" description="Helical" evidence="8">
    <location>
        <begin position="458"/>
        <end position="478"/>
    </location>
</feature>
<feature type="transmembrane region" description="Helical" evidence="8">
    <location>
        <begin position="643"/>
        <end position="664"/>
    </location>
</feature>
<feature type="transmembrane region" description="Helical" evidence="8">
    <location>
        <begin position="150"/>
        <end position="174"/>
    </location>
</feature>
<dbReference type="PANTHER" id="PTHR31645">
    <property type="entry name" value="OLIGOPEPTIDE TRANSPORTER YGL114W-RELATED"/>
    <property type="match status" value="1"/>
</dbReference>
<feature type="transmembrane region" description="Helical" evidence="8">
    <location>
        <begin position="85"/>
        <end position="105"/>
    </location>
</feature>
<protein>
    <submittedName>
        <fullName evidence="9">Oligopeptide transporter</fullName>
    </submittedName>
</protein>
<keyword evidence="6 8" id="KW-0472">Membrane</keyword>
<evidence type="ECO:0000313" key="10">
    <source>
        <dbReference type="Proteomes" id="UP000799291"/>
    </source>
</evidence>
<comment type="similarity">
    <text evidence="2">Belongs to the oligopeptide OPT transporter family.</text>
</comment>
<keyword evidence="10" id="KW-1185">Reference proteome</keyword>
<dbReference type="GO" id="GO:0035673">
    <property type="term" value="F:oligopeptide transmembrane transporter activity"/>
    <property type="evidence" value="ECO:0007669"/>
    <property type="project" value="InterPro"/>
</dbReference>
<feature type="transmembrane region" description="Helical" evidence="8">
    <location>
        <begin position="186"/>
        <end position="207"/>
    </location>
</feature>
<evidence type="ECO:0000256" key="8">
    <source>
        <dbReference type="SAM" id="Phobius"/>
    </source>
</evidence>
<evidence type="ECO:0000256" key="4">
    <source>
        <dbReference type="ARBA" id="ARBA00022692"/>
    </source>
</evidence>
<gene>
    <name evidence="9" type="ORF">K458DRAFT_314370</name>
</gene>
<comment type="subcellular location">
    <subcellularLocation>
        <location evidence="1">Membrane</location>
        <topology evidence="1">Multi-pass membrane protein</topology>
    </subcellularLocation>
</comment>
<evidence type="ECO:0000256" key="3">
    <source>
        <dbReference type="ARBA" id="ARBA00022448"/>
    </source>
</evidence>
<evidence type="ECO:0000256" key="6">
    <source>
        <dbReference type="ARBA" id="ARBA00023136"/>
    </source>
</evidence>
<feature type="transmembrane region" description="Helical" evidence="8">
    <location>
        <begin position="380"/>
        <end position="398"/>
    </location>
</feature>
<feature type="transmembrane region" description="Helical" evidence="8">
    <location>
        <begin position="308"/>
        <end position="335"/>
    </location>
</feature>
<dbReference type="GO" id="GO:0000329">
    <property type="term" value="C:fungal-type vacuole membrane"/>
    <property type="evidence" value="ECO:0007669"/>
    <property type="project" value="TreeGrafter"/>
</dbReference>
<keyword evidence="3" id="KW-0813">Transport</keyword>
<dbReference type="Pfam" id="PF03169">
    <property type="entry name" value="OPT"/>
    <property type="match status" value="1"/>
</dbReference>
<accession>A0A6G1INA5</accession>
<reference evidence="9" key="1">
    <citation type="journal article" date="2020" name="Stud. Mycol.">
        <title>101 Dothideomycetes genomes: a test case for predicting lifestyles and emergence of pathogens.</title>
        <authorList>
            <person name="Haridas S."/>
            <person name="Albert R."/>
            <person name="Binder M."/>
            <person name="Bloem J."/>
            <person name="Labutti K."/>
            <person name="Salamov A."/>
            <person name="Andreopoulos B."/>
            <person name="Baker S."/>
            <person name="Barry K."/>
            <person name="Bills G."/>
            <person name="Bluhm B."/>
            <person name="Cannon C."/>
            <person name="Castanera R."/>
            <person name="Culley D."/>
            <person name="Daum C."/>
            <person name="Ezra D."/>
            <person name="Gonzalez J."/>
            <person name="Henrissat B."/>
            <person name="Kuo A."/>
            <person name="Liang C."/>
            <person name="Lipzen A."/>
            <person name="Lutzoni F."/>
            <person name="Magnuson J."/>
            <person name="Mondo S."/>
            <person name="Nolan M."/>
            <person name="Ohm R."/>
            <person name="Pangilinan J."/>
            <person name="Park H.-J."/>
            <person name="Ramirez L."/>
            <person name="Alfaro M."/>
            <person name="Sun H."/>
            <person name="Tritt A."/>
            <person name="Yoshinaga Y."/>
            <person name="Zwiers L.-H."/>
            <person name="Turgeon B."/>
            <person name="Goodwin S."/>
            <person name="Spatafora J."/>
            <person name="Crous P."/>
            <person name="Grigoriev I."/>
        </authorList>
    </citation>
    <scope>NUCLEOTIDE SEQUENCE</scope>
    <source>
        <strain evidence="9">CBS 122367</strain>
    </source>
</reference>
<sequence length="759" mass="82833">MSTNPEVLNVNVEPMGQVNPKVPANTEKENTFNTPTHAYPTDEKDLEVERVKSLELEHHDDFTIDPFKPFDDLPEEGRHILTIRALFVGLCCGALVNASNVYLGLKTGWTFTANLFGAIAGFAVVKFLSKTIPKTFPILGGDFGPRENNICQTAAMASGGLSNVFVSAFPAMYQLGLLGATPKDDYWTIVALAAVSGYFGFFFATPLRKFFIVYVARELRLIFPTASATAMTIRSMHQAVTGEAIAKMKMKGLSIAFAGALILRVVSQYCLGILWDWHFFTWFYIWGNYSNNAIHPESWGWFLEWTPAFIGSGMLVGLNVSISFLMGSVIAWGIIGPSLISRGAAWGINVGEGDEKWDGYMSYASLSLKACNKDNPSPRYWLLWPGVLLMIVVSFTELALQWKILWFAFKALYRGIAAGIYATGKAMGQELKFFGKVSSQAEEDLVEDSATPEEQVKMWMWAPGLLLTIICICVVLGVQHNMPVGMSLLSIFLAFFFSFVAIQCTGVTDITPLTAASKASQIILGGATKGEGWDVTHAQRLNLIGGAMCNMGANQSTDLVCDFRTGFLLRTPPKLQWFAQGVGTIVAVFLAPAMFQLFATAYPCIIDINADTCVFAIPSVSAWRATAVAVTDPTFPIPPSSGIFAIVFSIFGSFMVVIRHYVWVGRLEWVKKYHPNMMCIGLAFVLAQTQYGTAMTIGSAAAYFWQKKRPEHFDIYGYAVAAGLIAGEGIGGVINAVFQIAGISGSVYGSNVACPVSCE</sequence>
<dbReference type="InterPro" id="IPR004813">
    <property type="entry name" value="OPT"/>
</dbReference>
<feature type="transmembrane region" description="Helical" evidence="8">
    <location>
        <begin position="577"/>
        <end position="599"/>
    </location>
</feature>
<organism evidence="9 10">
    <name type="scientific">Lentithecium fluviatile CBS 122367</name>
    <dbReference type="NCBI Taxonomy" id="1168545"/>
    <lineage>
        <taxon>Eukaryota</taxon>
        <taxon>Fungi</taxon>
        <taxon>Dikarya</taxon>
        <taxon>Ascomycota</taxon>
        <taxon>Pezizomycotina</taxon>
        <taxon>Dothideomycetes</taxon>
        <taxon>Pleosporomycetidae</taxon>
        <taxon>Pleosporales</taxon>
        <taxon>Massarineae</taxon>
        <taxon>Lentitheciaceae</taxon>
        <taxon>Lentithecium</taxon>
    </lineage>
</organism>
<feature type="region of interest" description="Disordered" evidence="7">
    <location>
        <begin position="16"/>
        <end position="40"/>
    </location>
</feature>
<dbReference type="InterPro" id="IPR045035">
    <property type="entry name" value="YSL-like"/>
</dbReference>
<feature type="transmembrane region" description="Helical" evidence="8">
    <location>
        <begin position="676"/>
        <end position="703"/>
    </location>
</feature>
<dbReference type="EMBL" id="MU005603">
    <property type="protein sequence ID" value="KAF2679470.1"/>
    <property type="molecule type" value="Genomic_DNA"/>
</dbReference>
<evidence type="ECO:0000256" key="1">
    <source>
        <dbReference type="ARBA" id="ARBA00004141"/>
    </source>
</evidence>
<feature type="transmembrane region" description="Helical" evidence="8">
    <location>
        <begin position="484"/>
        <end position="502"/>
    </location>
</feature>
<dbReference type="AlphaFoldDB" id="A0A6G1INA5"/>
<evidence type="ECO:0000256" key="7">
    <source>
        <dbReference type="SAM" id="MobiDB-lite"/>
    </source>
</evidence>